<keyword evidence="3" id="KW-0600">Photoreceptor protein</keyword>
<keyword evidence="6" id="KW-0805">Transcription regulation</keyword>
<evidence type="ECO:0000256" key="8">
    <source>
        <dbReference type="ARBA" id="ARBA00023170"/>
    </source>
</evidence>
<dbReference type="InterPro" id="IPR029016">
    <property type="entry name" value="GAF-like_dom_sf"/>
</dbReference>
<dbReference type="InterPro" id="IPR016132">
    <property type="entry name" value="Phyto_chromo_attachment"/>
</dbReference>
<evidence type="ECO:0000256" key="4">
    <source>
        <dbReference type="ARBA" id="ARBA00022606"/>
    </source>
</evidence>
<dbReference type="PRINTS" id="PR01033">
    <property type="entry name" value="PHYTOCHROME"/>
</dbReference>
<evidence type="ECO:0000256" key="2">
    <source>
        <dbReference type="ARBA" id="ARBA00008235"/>
    </source>
</evidence>
<feature type="domain" description="Phytochrome chromophore attachment site" evidence="10">
    <location>
        <begin position="180"/>
        <end position="342"/>
    </location>
</feature>
<feature type="compositionally biased region" description="Low complexity" evidence="9">
    <location>
        <begin position="85"/>
        <end position="96"/>
    </location>
</feature>
<accession>A0AAP0PN76</accession>
<dbReference type="Gene3D" id="3.30.450.20">
    <property type="entry name" value="PAS domain"/>
    <property type="match status" value="3"/>
</dbReference>
<dbReference type="FunFam" id="3.30.450.270:FF:000001">
    <property type="entry name" value="Phytochrome"/>
    <property type="match status" value="1"/>
</dbReference>
<dbReference type="Pfam" id="PF08446">
    <property type="entry name" value="PAS_2"/>
    <property type="match status" value="1"/>
</dbReference>
<dbReference type="FunFam" id="3.30.450.40:FF:000006">
    <property type="entry name" value="Phytochrome"/>
    <property type="match status" value="1"/>
</dbReference>
<dbReference type="InterPro" id="IPR005467">
    <property type="entry name" value="His_kinase_dom"/>
</dbReference>
<sequence length="1086" mass="120285">MDQYTADAKLLAEFEQSETSGAPFDYSKSVTAPADSVTEDQIRAYLSKIQRGGHNPPSASSPTPTTPPTSSPYHRPPPPPPLPNPSSVSTPATSSLAPPPNPSPKPPPPPDISLLNPILVHSSTSQTPFYAVLHRIDVGLVIDLEPARLGDPAFAVAGPLQSQKLAVQAITRLQSVPSGDIDVLCDTLVEEIQELTGYDRIMVYKFHDDDHGEVVSEVRRFDLEAYLGLHYPATDIPQAARFLFKQNRIRMIYDCNAAQVRVLQSEELDQPLSLVNSTLRSPHDCHAKYMSNMGSTASLLMAIVINGGGSESTKLWGLVACHHSSPKCVPFPLRCACEFLIRAFGLQLKMELQLAAQLIEKKVIKMQASLCEMMLKEGQVGVVNQSPNIMELVNCDGAALYFEGRCHMLGVTPAEAQIKDIANWLLTHFQDSTGLSTDSLDDAGYPGAALLGDKVCGLASAKISSTDFLFWFRSHVAKEVKWGGAKHHIDDRDDARRMHPRSSFKVFLEVVKHRSLPWEIWEMNAIHALQLMIRDIVRNIVDTGATTTEVYDQQGNFELAQLNLVASELVRLIETASTPIFAVDSDGLINAWNVKSTELTGLVANEAMGKSLVEEIVDEESCPTVENLLSQALKDEEHANVEIRLKTFGSKQGSGAVSIVANTCASKDKTNSIVGVCFVGQDVTEQKILLDKYVRLQGDYKAIIQSLNPLVPPIFAADENACCSEWNAAMEEQTGWTREEVIGKMLPGEIFGNLCRMKARDGISRFMILLYQTLCDQDTEKSPFAFFDKKGTYKEFLVTATKRTNMYGNVTGCFCFLQPALEIKMQDRPKFFSRLRHLAYIQQELKAPLQGIKSLRKDLESTISSESSELKQLLETSDACERQMLRIIGDTELGAMEAEGSFKINMGRFLLGNVMIAVVNQVMDPAKENNIQIIQKIPQEIRAIYLYGDQIRLQQVLADFLLHAVYYTPSHGWVEINVTTVPMSMLDEIESMSLHVTWAEARPREGSWARHGKACSSIGTIKAKNKFDLVKVCLISLLDVSFGGSLNIYYEGKAHPKLGMSMKAWKDPRRPWSQAKAMPMVEQIGN</sequence>
<comment type="similarity">
    <text evidence="2">Belongs to the phytochrome family.</text>
</comment>
<dbReference type="InterPro" id="IPR013654">
    <property type="entry name" value="PAS_2"/>
</dbReference>
<dbReference type="EMBL" id="JBBNAF010000004">
    <property type="protein sequence ID" value="KAK9150818.1"/>
    <property type="molecule type" value="Genomic_DNA"/>
</dbReference>
<dbReference type="NCBIfam" id="TIGR00229">
    <property type="entry name" value="sensory_box"/>
    <property type="match status" value="2"/>
</dbReference>
<organism evidence="14 15">
    <name type="scientific">Stephania yunnanensis</name>
    <dbReference type="NCBI Taxonomy" id="152371"/>
    <lineage>
        <taxon>Eukaryota</taxon>
        <taxon>Viridiplantae</taxon>
        <taxon>Streptophyta</taxon>
        <taxon>Embryophyta</taxon>
        <taxon>Tracheophyta</taxon>
        <taxon>Spermatophyta</taxon>
        <taxon>Magnoliopsida</taxon>
        <taxon>Ranunculales</taxon>
        <taxon>Menispermaceae</taxon>
        <taxon>Menispermoideae</taxon>
        <taxon>Cissampelideae</taxon>
        <taxon>Stephania</taxon>
    </lineage>
</organism>
<evidence type="ECO:0000256" key="1">
    <source>
        <dbReference type="ARBA" id="ARBA00002479"/>
    </source>
</evidence>
<feature type="domain" description="PAC" evidence="13">
    <location>
        <begin position="639"/>
        <end position="695"/>
    </location>
</feature>
<evidence type="ECO:0000256" key="9">
    <source>
        <dbReference type="SAM" id="MobiDB-lite"/>
    </source>
</evidence>
<dbReference type="CDD" id="cd00130">
    <property type="entry name" value="PAS"/>
    <property type="match status" value="2"/>
</dbReference>
<dbReference type="SUPFAM" id="SSF55874">
    <property type="entry name" value="ATPase domain of HSP90 chaperone/DNA topoisomerase II/histidine kinase"/>
    <property type="match status" value="1"/>
</dbReference>
<dbReference type="Pfam" id="PF00360">
    <property type="entry name" value="PHY"/>
    <property type="match status" value="1"/>
</dbReference>
<dbReference type="InterPro" id="IPR013516">
    <property type="entry name" value="Phyto_chromo_BS"/>
</dbReference>
<dbReference type="SUPFAM" id="SSF55785">
    <property type="entry name" value="PYP-like sensor domain (PAS domain)"/>
    <property type="match status" value="2"/>
</dbReference>
<keyword evidence="5" id="KW-0157">Chromophore</keyword>
<evidence type="ECO:0000259" key="12">
    <source>
        <dbReference type="PROSITE" id="PS50112"/>
    </source>
</evidence>
<dbReference type="GO" id="GO:0009584">
    <property type="term" value="P:detection of visible light"/>
    <property type="evidence" value="ECO:0007669"/>
    <property type="project" value="InterPro"/>
</dbReference>
<dbReference type="PANTHER" id="PTHR47876:SF3">
    <property type="entry name" value="PHYTOCHROME 1"/>
    <property type="match status" value="1"/>
</dbReference>
<dbReference type="InterPro" id="IPR013515">
    <property type="entry name" value="Phytochrome_cen-reg"/>
</dbReference>
<keyword evidence="8" id="KW-0675">Receptor</keyword>
<dbReference type="PROSITE" id="PS50113">
    <property type="entry name" value="PAC"/>
    <property type="match status" value="1"/>
</dbReference>
<evidence type="ECO:0000256" key="7">
    <source>
        <dbReference type="ARBA" id="ARBA00023163"/>
    </source>
</evidence>
<evidence type="ECO:0000313" key="14">
    <source>
        <dbReference type="EMBL" id="KAK9150818.1"/>
    </source>
</evidence>
<feature type="domain" description="PAS" evidence="12">
    <location>
        <begin position="699"/>
        <end position="751"/>
    </location>
</feature>
<dbReference type="Gene3D" id="3.30.450.270">
    <property type="match status" value="1"/>
</dbReference>
<dbReference type="PROSITE" id="PS50109">
    <property type="entry name" value="HIS_KIN"/>
    <property type="match status" value="1"/>
</dbReference>
<evidence type="ECO:0000256" key="3">
    <source>
        <dbReference type="ARBA" id="ARBA00022543"/>
    </source>
</evidence>
<comment type="caution">
    <text evidence="14">The sequence shown here is derived from an EMBL/GenBank/DDBJ whole genome shotgun (WGS) entry which is preliminary data.</text>
</comment>
<dbReference type="InterPro" id="IPR003661">
    <property type="entry name" value="HisK_dim/P_dom"/>
</dbReference>
<dbReference type="InterPro" id="IPR003018">
    <property type="entry name" value="GAF"/>
</dbReference>
<evidence type="ECO:0000259" key="11">
    <source>
        <dbReference type="PROSITE" id="PS50109"/>
    </source>
</evidence>
<dbReference type="GO" id="GO:0009881">
    <property type="term" value="F:photoreceptor activity"/>
    <property type="evidence" value="ECO:0007669"/>
    <property type="project" value="UniProtKB-KW"/>
</dbReference>
<feature type="compositionally biased region" description="Pro residues" evidence="9">
    <location>
        <begin position="64"/>
        <end position="84"/>
    </location>
</feature>
<dbReference type="InterPro" id="IPR000014">
    <property type="entry name" value="PAS"/>
</dbReference>
<feature type="domain" description="PAS" evidence="12">
    <location>
        <begin position="565"/>
        <end position="636"/>
    </location>
</feature>
<dbReference type="CDD" id="cd00082">
    <property type="entry name" value="HisKA"/>
    <property type="match status" value="1"/>
</dbReference>
<dbReference type="PANTHER" id="PTHR47876">
    <property type="entry name" value="OS08G0260000 PROTEIN"/>
    <property type="match status" value="1"/>
</dbReference>
<dbReference type="InterPro" id="IPR001294">
    <property type="entry name" value="Phytochrome"/>
</dbReference>
<keyword evidence="4" id="KW-0716">Sensory transduction</keyword>
<dbReference type="InterPro" id="IPR000700">
    <property type="entry name" value="PAS-assoc_C"/>
</dbReference>
<dbReference type="PROSITE" id="PS00245">
    <property type="entry name" value="PHYTOCHROME_1"/>
    <property type="match status" value="1"/>
</dbReference>
<feature type="region of interest" description="Disordered" evidence="9">
    <location>
        <begin position="14"/>
        <end position="110"/>
    </location>
</feature>
<dbReference type="AlphaFoldDB" id="A0AAP0PN76"/>
<feature type="domain" description="Histidine kinase" evidence="11">
    <location>
        <begin position="840"/>
        <end position="988"/>
    </location>
</feature>
<dbReference type="SUPFAM" id="SSF55781">
    <property type="entry name" value="GAF domain-like"/>
    <property type="match status" value="2"/>
</dbReference>
<protein>
    <recommendedName>
        <fullName evidence="16">Phytochrome</fullName>
    </recommendedName>
</protein>
<evidence type="ECO:0000256" key="6">
    <source>
        <dbReference type="ARBA" id="ARBA00023015"/>
    </source>
</evidence>
<dbReference type="SMART" id="SM00091">
    <property type="entry name" value="PAS"/>
    <property type="match status" value="2"/>
</dbReference>
<dbReference type="InterPro" id="IPR036890">
    <property type="entry name" value="HATPase_C_sf"/>
</dbReference>
<evidence type="ECO:0000259" key="10">
    <source>
        <dbReference type="PROSITE" id="PS50046"/>
    </source>
</evidence>
<proteinExistence type="inferred from homology"/>
<evidence type="ECO:0008006" key="16">
    <source>
        <dbReference type="Google" id="ProtNLM"/>
    </source>
</evidence>
<dbReference type="InterPro" id="IPR013767">
    <property type="entry name" value="PAS_fold"/>
</dbReference>
<dbReference type="InterPro" id="IPR043150">
    <property type="entry name" value="Phytochrome_PHY_sf"/>
</dbReference>
<name>A0AAP0PN76_9MAGN</name>
<dbReference type="Gene3D" id="3.30.565.10">
    <property type="entry name" value="Histidine kinase-like ATPase, C-terminal domain"/>
    <property type="match status" value="1"/>
</dbReference>
<dbReference type="Pfam" id="PF00989">
    <property type="entry name" value="PAS"/>
    <property type="match status" value="2"/>
</dbReference>
<evidence type="ECO:0000256" key="5">
    <source>
        <dbReference type="ARBA" id="ARBA00022991"/>
    </source>
</evidence>
<evidence type="ECO:0000313" key="15">
    <source>
        <dbReference type="Proteomes" id="UP001420932"/>
    </source>
</evidence>
<dbReference type="Proteomes" id="UP001420932">
    <property type="component" value="Unassembled WGS sequence"/>
</dbReference>
<dbReference type="GO" id="GO:0006355">
    <property type="term" value="P:regulation of DNA-templated transcription"/>
    <property type="evidence" value="ECO:0007669"/>
    <property type="project" value="InterPro"/>
</dbReference>
<evidence type="ECO:0000259" key="13">
    <source>
        <dbReference type="PROSITE" id="PS50113"/>
    </source>
</evidence>
<dbReference type="SMART" id="SM00065">
    <property type="entry name" value="GAF"/>
    <property type="match status" value="1"/>
</dbReference>
<dbReference type="PROSITE" id="PS50046">
    <property type="entry name" value="PHYTOCHROME_2"/>
    <property type="match status" value="1"/>
</dbReference>
<dbReference type="InterPro" id="IPR035965">
    <property type="entry name" value="PAS-like_dom_sf"/>
</dbReference>
<keyword evidence="7" id="KW-0804">Transcription</keyword>
<dbReference type="GO" id="GO:0000155">
    <property type="term" value="F:phosphorelay sensor kinase activity"/>
    <property type="evidence" value="ECO:0007669"/>
    <property type="project" value="InterPro"/>
</dbReference>
<dbReference type="PROSITE" id="PS50112">
    <property type="entry name" value="PAS"/>
    <property type="match status" value="2"/>
</dbReference>
<feature type="compositionally biased region" description="Pro residues" evidence="9">
    <location>
        <begin position="97"/>
        <end position="110"/>
    </location>
</feature>
<comment type="function">
    <text evidence="1">Regulatory photoreceptor which exists in two forms that are reversibly interconvertible by light: the Pr form that absorbs maximally in the red region of the spectrum and the Pfr form that absorbs maximally in the far-red region. Photoconversion of Pr to Pfr induces an array of morphogenic responses, whereas reconversion of Pfr to Pr cancels the induction of those responses. Pfr controls the expression of a number of nuclear genes including those encoding the small subunit of ribulose-bisphosphate carboxylase, chlorophyll A/B binding protein, protochlorophyllide reductase, rRNA, etc. It also controls the expression of its own gene(s) in a negative feedback fashion.</text>
</comment>
<reference evidence="14 15" key="1">
    <citation type="submission" date="2024-01" db="EMBL/GenBank/DDBJ databases">
        <title>Genome assemblies of Stephania.</title>
        <authorList>
            <person name="Yang L."/>
        </authorList>
    </citation>
    <scope>NUCLEOTIDE SEQUENCE [LARGE SCALE GENOMIC DNA]</scope>
    <source>
        <strain evidence="14">YNDBR</strain>
        <tissue evidence="14">Leaf</tissue>
    </source>
</reference>
<dbReference type="Gene3D" id="3.30.450.40">
    <property type="match status" value="1"/>
</dbReference>
<keyword evidence="15" id="KW-1185">Reference proteome</keyword>
<dbReference type="Pfam" id="PF01590">
    <property type="entry name" value="GAF"/>
    <property type="match status" value="1"/>
</dbReference>
<gene>
    <name evidence="14" type="ORF">Syun_009127</name>
</gene>